<dbReference type="InterPro" id="IPR016036">
    <property type="entry name" value="Malonyl_transacylase_ACP-bd"/>
</dbReference>
<dbReference type="InterPro" id="IPR014043">
    <property type="entry name" value="Acyl_transferase_dom"/>
</dbReference>
<dbReference type="SUPFAM" id="SSF52151">
    <property type="entry name" value="FabD/lysophospholipase-like"/>
    <property type="match status" value="1"/>
</dbReference>
<dbReference type="SUPFAM" id="SSF55048">
    <property type="entry name" value="Probable ACP-binding domain of malonyl-CoA ACP transacylase"/>
    <property type="match status" value="1"/>
</dbReference>
<dbReference type="EMBL" id="AYKH01000001">
    <property type="protein sequence ID" value="ROO30554.1"/>
    <property type="molecule type" value="Genomic_DNA"/>
</dbReference>
<dbReference type="InterPro" id="IPR001227">
    <property type="entry name" value="Ac_transferase_dom_sf"/>
</dbReference>
<dbReference type="Gene3D" id="3.40.366.10">
    <property type="entry name" value="Malonyl-Coenzyme A Acyl Carrier Protein, domain 2"/>
    <property type="match status" value="1"/>
</dbReference>
<evidence type="ECO:0000313" key="6">
    <source>
        <dbReference type="EMBL" id="ROO30554.1"/>
    </source>
</evidence>
<dbReference type="EC" id="2.3.1.39" evidence="1"/>
<evidence type="ECO:0000259" key="5">
    <source>
        <dbReference type="SMART" id="SM00827"/>
    </source>
</evidence>
<evidence type="ECO:0000256" key="3">
    <source>
        <dbReference type="ARBA" id="ARBA00023315"/>
    </source>
</evidence>
<dbReference type="Pfam" id="PF00698">
    <property type="entry name" value="Acyl_transf_1"/>
    <property type="match status" value="1"/>
</dbReference>
<dbReference type="RefSeq" id="WP_123629934.1">
    <property type="nucleotide sequence ID" value="NZ_AYKH01000001.1"/>
</dbReference>
<sequence>MTALFTFAGQGAQRPGMLADLPDSAAVQATLAEAADVLDRDTAELDTAAALADTETVQVALTVVGVAAARELAARGAEPSAVMGLSIGAWPAAVVADALDFADALRLVARRGALMRDAFPEGHGMAAVIGLEEAPVRALVEAARAEGWIVYVGNINSDRQIAVAGRDDALAHIRERALAAGASRVVRLDMAVPSHCELLAAPAETLAEVAAGVTFRTPRCAYFSANARRRLWRAAAMRDDLVHNMARPVYWAASARIAAESGFALAVEMPPARVLTGLHPDVAPPGEAVAVVDAGWHNAAALIARAAVRDDR</sequence>
<evidence type="ECO:0000256" key="1">
    <source>
        <dbReference type="ARBA" id="ARBA00013258"/>
    </source>
</evidence>
<comment type="caution">
    <text evidence="6">The sequence shown here is derived from an EMBL/GenBank/DDBJ whole genome shotgun (WGS) entry which is preliminary data.</text>
</comment>
<comment type="catalytic activity">
    <reaction evidence="4">
        <text>holo-[ACP] + malonyl-CoA = malonyl-[ACP] + CoA</text>
        <dbReference type="Rhea" id="RHEA:41792"/>
        <dbReference type="Rhea" id="RHEA-COMP:9623"/>
        <dbReference type="Rhea" id="RHEA-COMP:9685"/>
        <dbReference type="ChEBI" id="CHEBI:57287"/>
        <dbReference type="ChEBI" id="CHEBI:57384"/>
        <dbReference type="ChEBI" id="CHEBI:64479"/>
        <dbReference type="ChEBI" id="CHEBI:78449"/>
        <dbReference type="EC" id="2.3.1.39"/>
    </reaction>
</comment>
<feature type="domain" description="Malonyl-CoA:ACP transacylase (MAT)" evidence="5">
    <location>
        <begin position="6"/>
        <end position="296"/>
    </location>
</feature>
<keyword evidence="3" id="KW-0012">Acyltransferase</keyword>
<evidence type="ECO:0000256" key="2">
    <source>
        <dbReference type="ARBA" id="ARBA00022679"/>
    </source>
</evidence>
<dbReference type="AlphaFoldDB" id="A0A423PY92"/>
<dbReference type="PANTHER" id="PTHR42681:SF1">
    <property type="entry name" value="MALONYL-COA-ACYL CARRIER PROTEIN TRANSACYLASE, MITOCHONDRIAL"/>
    <property type="match status" value="1"/>
</dbReference>
<dbReference type="InterPro" id="IPR050858">
    <property type="entry name" value="Mal-CoA-ACP_Trans/PKS_FabD"/>
</dbReference>
<dbReference type="InterPro" id="IPR016035">
    <property type="entry name" value="Acyl_Trfase/lysoPLipase"/>
</dbReference>
<keyword evidence="2 6" id="KW-0808">Transferase</keyword>
<reference evidence="6 7" key="1">
    <citation type="submission" date="2013-10" db="EMBL/GenBank/DDBJ databases">
        <title>Salinisphaera orenii MK-B5 Genome Sequencing.</title>
        <authorList>
            <person name="Lai Q."/>
            <person name="Li C."/>
            <person name="Shao Z."/>
        </authorList>
    </citation>
    <scope>NUCLEOTIDE SEQUENCE [LARGE SCALE GENOMIC DNA]</scope>
    <source>
        <strain evidence="6 7">MK-B5</strain>
    </source>
</reference>
<protein>
    <recommendedName>
        <fullName evidence="1">[acyl-carrier-protein] S-malonyltransferase</fullName>
        <ecNumber evidence="1">2.3.1.39</ecNumber>
    </recommendedName>
</protein>
<organism evidence="6 7">
    <name type="scientific">Salinisphaera orenii MK-B5</name>
    <dbReference type="NCBI Taxonomy" id="856730"/>
    <lineage>
        <taxon>Bacteria</taxon>
        <taxon>Pseudomonadati</taxon>
        <taxon>Pseudomonadota</taxon>
        <taxon>Gammaproteobacteria</taxon>
        <taxon>Salinisphaerales</taxon>
        <taxon>Salinisphaeraceae</taxon>
        <taxon>Salinisphaera</taxon>
    </lineage>
</organism>
<dbReference type="GO" id="GO:0005829">
    <property type="term" value="C:cytosol"/>
    <property type="evidence" value="ECO:0007669"/>
    <property type="project" value="TreeGrafter"/>
</dbReference>
<proteinExistence type="predicted"/>
<accession>A0A423PY92</accession>
<evidence type="ECO:0000256" key="4">
    <source>
        <dbReference type="ARBA" id="ARBA00048462"/>
    </source>
</evidence>
<gene>
    <name evidence="6" type="ORF">SAOR_01775</name>
</gene>
<dbReference type="Proteomes" id="UP000283993">
    <property type="component" value="Unassembled WGS sequence"/>
</dbReference>
<dbReference type="GO" id="GO:0006633">
    <property type="term" value="P:fatty acid biosynthetic process"/>
    <property type="evidence" value="ECO:0007669"/>
    <property type="project" value="TreeGrafter"/>
</dbReference>
<dbReference type="PANTHER" id="PTHR42681">
    <property type="entry name" value="MALONYL-COA-ACYL CARRIER PROTEIN TRANSACYLASE, MITOCHONDRIAL"/>
    <property type="match status" value="1"/>
</dbReference>
<keyword evidence="7" id="KW-1185">Reference proteome</keyword>
<name>A0A423PY92_9GAMM</name>
<dbReference type="GO" id="GO:0004314">
    <property type="term" value="F:[acyl-carrier-protein] S-malonyltransferase activity"/>
    <property type="evidence" value="ECO:0007669"/>
    <property type="project" value="UniProtKB-EC"/>
</dbReference>
<dbReference type="SMART" id="SM00827">
    <property type="entry name" value="PKS_AT"/>
    <property type="match status" value="1"/>
</dbReference>
<evidence type="ECO:0000313" key="7">
    <source>
        <dbReference type="Proteomes" id="UP000283993"/>
    </source>
</evidence>
<dbReference type="Gene3D" id="3.30.70.250">
    <property type="entry name" value="Malonyl-CoA ACP transacylase, ACP-binding"/>
    <property type="match status" value="1"/>
</dbReference>